<name>A0A329QT00_9BACL</name>
<protein>
    <recommendedName>
        <fullName evidence="4">Cell-wall binding lipoprotein</fullName>
    </recommendedName>
</protein>
<dbReference type="InterPro" id="IPR036785">
    <property type="entry name" value="YkyA-like_sf"/>
</dbReference>
<dbReference type="Pfam" id="PF10368">
    <property type="entry name" value="YkyA"/>
    <property type="match status" value="1"/>
</dbReference>
<dbReference type="Gene3D" id="1.20.120.570">
    <property type="entry name" value="YkyA-like"/>
    <property type="match status" value="1"/>
</dbReference>
<sequence length="225" mass="25625">MQERRHPEVLRRKKIALAGVSILLALLVSACGQPQEPAANQVNQLILTDQEMNQSLKELVRHEREDMELYGSILSKGKNKNSNLEALLDQADGHIAERRTLLEQAEAVMSRTKEQMEELRTSLDQLSFEKEENLAQAHTVLDQYEQRATSFEAFVASYRQSLDADEQLYALMRGSVEPNLVKIKRAIRERNSQYAKVAELRQQFNKQTKAFNGANAKLVQMEQAG</sequence>
<accession>A0A329QT00</accession>
<gene>
    <name evidence="2" type="ORF">DC345_14430</name>
</gene>
<proteinExistence type="predicted"/>
<evidence type="ECO:0000256" key="1">
    <source>
        <dbReference type="SAM" id="Coils"/>
    </source>
</evidence>
<evidence type="ECO:0008006" key="4">
    <source>
        <dbReference type="Google" id="ProtNLM"/>
    </source>
</evidence>
<evidence type="ECO:0000313" key="3">
    <source>
        <dbReference type="Proteomes" id="UP000250642"/>
    </source>
</evidence>
<comment type="caution">
    <text evidence="2">The sequence shown here is derived from an EMBL/GenBank/DDBJ whole genome shotgun (WGS) entry which is preliminary data.</text>
</comment>
<dbReference type="SUPFAM" id="SSF140423">
    <property type="entry name" value="MW0975(SA0943)-like"/>
    <property type="match status" value="1"/>
</dbReference>
<feature type="coiled-coil region" evidence="1">
    <location>
        <begin position="102"/>
        <end position="129"/>
    </location>
</feature>
<reference evidence="2 3" key="1">
    <citation type="submission" date="2018-04" db="EMBL/GenBank/DDBJ databases">
        <title>Paenibacillus taichungensis Genome sequencing and assembly.</title>
        <authorList>
            <person name="Xu J."/>
            <person name="Rensing C."/>
            <person name="Mazhar H.S."/>
        </authorList>
    </citation>
    <scope>NUCLEOTIDE SEQUENCE [LARGE SCALE GENOMIC DNA]</scope>
    <source>
        <strain evidence="2 3">NC1</strain>
    </source>
</reference>
<dbReference type="PROSITE" id="PS51257">
    <property type="entry name" value="PROKAR_LIPOPROTEIN"/>
    <property type="match status" value="1"/>
</dbReference>
<keyword evidence="1" id="KW-0175">Coiled coil</keyword>
<dbReference type="Proteomes" id="UP000250642">
    <property type="component" value="Unassembled WGS sequence"/>
</dbReference>
<dbReference type="AlphaFoldDB" id="A0A329QT00"/>
<dbReference type="InterPro" id="IPR019454">
    <property type="entry name" value="Lipoprot_YkyA-like"/>
</dbReference>
<evidence type="ECO:0000313" key="2">
    <source>
        <dbReference type="EMBL" id="RAW15216.1"/>
    </source>
</evidence>
<organism evidence="2 3">
    <name type="scientific">Paenibacillus taichungensis</name>
    <dbReference type="NCBI Taxonomy" id="484184"/>
    <lineage>
        <taxon>Bacteria</taxon>
        <taxon>Bacillati</taxon>
        <taxon>Bacillota</taxon>
        <taxon>Bacilli</taxon>
        <taxon>Bacillales</taxon>
        <taxon>Paenibacillaceae</taxon>
        <taxon>Paenibacillus</taxon>
    </lineage>
</organism>
<dbReference type="EMBL" id="QEVW01000008">
    <property type="protein sequence ID" value="RAW15216.1"/>
    <property type="molecule type" value="Genomic_DNA"/>
</dbReference>